<sequence length="368" mass="40372">MSHPTGVDLGSPIRTATVRELDPLAADPALSALREQNARADVPALAAALRGLVPALDAVGAYSAERCAAAMRDLGLFLGSIKRHGPEPLSLVPELRPVLLELGRRTDLVPRDTVHHYCTWNPVGERQRMYTGDAQEARLQESVRLVFPHLRAGIELAATLSDTAPDDAQFRRSAEELTAHVERIVTAIDLVVAHVTPEFFALGLRPYFEEITVGDRVLMGPAAAQVPLWLIDQALWASDHSEPAYAEFVRDSVPYALPRWRDLYARWSRVPSVVSRLVEAFGDNPDDAARRMPALRANSEALARLLRVIVVFRGRHLALARKAYDADLRRYPVGSGGGSTDLLRQILDLTRTAARLTTRPADSGAGRT</sequence>
<organism evidence="1 2">
    <name type="scientific">Streptomyces liangshanensis</name>
    <dbReference type="NCBI Taxonomy" id="2717324"/>
    <lineage>
        <taxon>Bacteria</taxon>
        <taxon>Bacillati</taxon>
        <taxon>Actinomycetota</taxon>
        <taxon>Actinomycetes</taxon>
        <taxon>Kitasatosporales</taxon>
        <taxon>Streptomycetaceae</taxon>
        <taxon>Streptomyces</taxon>
    </lineage>
</organism>
<proteinExistence type="predicted"/>
<dbReference type="GO" id="GO:0046872">
    <property type="term" value="F:metal ion binding"/>
    <property type="evidence" value="ECO:0007669"/>
    <property type="project" value="InterPro"/>
</dbReference>
<dbReference type="GO" id="GO:0020037">
    <property type="term" value="F:heme binding"/>
    <property type="evidence" value="ECO:0007669"/>
    <property type="project" value="InterPro"/>
</dbReference>
<gene>
    <name evidence="1" type="ORF">HA039_24695</name>
</gene>
<dbReference type="AlphaFoldDB" id="A0A6G9H4K2"/>
<name>A0A6G9H4K2_9ACTN</name>
<dbReference type="InterPro" id="IPR037217">
    <property type="entry name" value="Trp/Indoleamine_2_3_dOase-like"/>
</dbReference>
<evidence type="ECO:0000313" key="2">
    <source>
        <dbReference type="Proteomes" id="UP000501179"/>
    </source>
</evidence>
<dbReference type="SUPFAM" id="SSF140959">
    <property type="entry name" value="Indolic compounds 2,3-dioxygenase-like"/>
    <property type="match status" value="1"/>
</dbReference>
<dbReference type="RefSeq" id="WP_167033516.1">
    <property type="nucleotide sequence ID" value="NZ_CP050177.1"/>
</dbReference>
<dbReference type="Proteomes" id="UP000501179">
    <property type="component" value="Chromosome"/>
</dbReference>
<dbReference type="Gene3D" id="1.20.58.1320">
    <property type="match status" value="1"/>
</dbReference>
<dbReference type="GO" id="GO:0019441">
    <property type="term" value="P:L-tryptophan catabolic process to kynurenine"/>
    <property type="evidence" value="ECO:0007669"/>
    <property type="project" value="InterPro"/>
</dbReference>
<dbReference type="Gene3D" id="1.20.58.480">
    <property type="match status" value="1"/>
</dbReference>
<evidence type="ECO:0000313" key="1">
    <source>
        <dbReference type="EMBL" id="QIQ05047.1"/>
    </source>
</evidence>
<dbReference type="InterPro" id="IPR015029">
    <property type="entry name" value="PrnB"/>
</dbReference>
<dbReference type="KEGG" id="slia:HA039_24695"/>
<reference evidence="1 2" key="1">
    <citation type="submission" date="2020-03" db="EMBL/GenBank/DDBJ databases">
        <title>A novel species.</title>
        <authorList>
            <person name="Gao J."/>
        </authorList>
    </citation>
    <scope>NUCLEOTIDE SEQUENCE [LARGE SCALE GENOMIC DNA]</scope>
    <source>
        <strain evidence="1 2">QMT-12</strain>
    </source>
</reference>
<dbReference type="EMBL" id="CP050177">
    <property type="protein sequence ID" value="QIQ05047.1"/>
    <property type="molecule type" value="Genomic_DNA"/>
</dbReference>
<accession>A0A6G9H4K2</accession>
<keyword evidence="2" id="KW-1185">Reference proteome</keyword>
<protein>
    <submittedName>
        <fullName evidence="1">DUF1864 family protein</fullName>
    </submittedName>
</protein>
<dbReference type="Pfam" id="PF08933">
    <property type="entry name" value="PrnB"/>
    <property type="match status" value="1"/>
</dbReference>